<feature type="region of interest" description="Disordered" evidence="1">
    <location>
        <begin position="1"/>
        <end position="62"/>
    </location>
</feature>
<name>M2Q2S7_CERS8</name>
<organism evidence="2 3">
    <name type="scientific">Ceriporiopsis subvermispora (strain B)</name>
    <name type="common">White-rot fungus</name>
    <name type="synonym">Gelatoporia subvermispora</name>
    <dbReference type="NCBI Taxonomy" id="914234"/>
    <lineage>
        <taxon>Eukaryota</taxon>
        <taxon>Fungi</taxon>
        <taxon>Dikarya</taxon>
        <taxon>Basidiomycota</taxon>
        <taxon>Agaricomycotina</taxon>
        <taxon>Agaricomycetes</taxon>
        <taxon>Polyporales</taxon>
        <taxon>Gelatoporiaceae</taxon>
        <taxon>Gelatoporia</taxon>
    </lineage>
</organism>
<protein>
    <submittedName>
        <fullName evidence="2">Uncharacterized protein</fullName>
    </submittedName>
</protein>
<dbReference type="AlphaFoldDB" id="M2Q2S7"/>
<sequence length="62" mass="6843">MRLGVATSSRRAIPTDRVAERRAGPSKDFLEKPIGSPDWYESSSTTRSHDMSEVSHHSIGSN</sequence>
<evidence type="ECO:0000313" key="2">
    <source>
        <dbReference type="EMBL" id="EMD31108.1"/>
    </source>
</evidence>
<dbReference type="Proteomes" id="UP000016930">
    <property type="component" value="Unassembled WGS sequence"/>
</dbReference>
<feature type="compositionally biased region" description="Basic and acidic residues" evidence="1">
    <location>
        <begin position="47"/>
        <end position="56"/>
    </location>
</feature>
<evidence type="ECO:0000313" key="3">
    <source>
        <dbReference type="Proteomes" id="UP000016930"/>
    </source>
</evidence>
<dbReference type="HOGENOM" id="CLU_2904002_0_0_1"/>
<gene>
    <name evidence="2" type="ORF">CERSUDRAFT_120078</name>
</gene>
<proteinExistence type="predicted"/>
<dbReference type="EMBL" id="KB445823">
    <property type="protein sequence ID" value="EMD31108.1"/>
    <property type="molecule type" value="Genomic_DNA"/>
</dbReference>
<reference evidence="2 3" key="1">
    <citation type="journal article" date="2012" name="Proc. Natl. Acad. Sci. U.S.A.">
        <title>Comparative genomics of Ceriporiopsis subvermispora and Phanerochaete chrysosporium provide insight into selective ligninolysis.</title>
        <authorList>
            <person name="Fernandez-Fueyo E."/>
            <person name="Ruiz-Duenas F.J."/>
            <person name="Ferreira P."/>
            <person name="Floudas D."/>
            <person name="Hibbett D.S."/>
            <person name="Canessa P."/>
            <person name="Larrondo L.F."/>
            <person name="James T.Y."/>
            <person name="Seelenfreund D."/>
            <person name="Lobos S."/>
            <person name="Polanco R."/>
            <person name="Tello M."/>
            <person name="Honda Y."/>
            <person name="Watanabe T."/>
            <person name="Watanabe T."/>
            <person name="Ryu J.S."/>
            <person name="Kubicek C.P."/>
            <person name="Schmoll M."/>
            <person name="Gaskell J."/>
            <person name="Hammel K.E."/>
            <person name="St John F.J."/>
            <person name="Vanden Wymelenberg A."/>
            <person name="Sabat G."/>
            <person name="Splinter BonDurant S."/>
            <person name="Syed K."/>
            <person name="Yadav J.S."/>
            <person name="Doddapaneni H."/>
            <person name="Subramanian V."/>
            <person name="Lavin J.L."/>
            <person name="Oguiza J.A."/>
            <person name="Perez G."/>
            <person name="Pisabarro A.G."/>
            <person name="Ramirez L."/>
            <person name="Santoyo F."/>
            <person name="Master E."/>
            <person name="Coutinho P.M."/>
            <person name="Henrissat B."/>
            <person name="Lombard V."/>
            <person name="Magnuson J.K."/>
            <person name="Kuees U."/>
            <person name="Hori C."/>
            <person name="Igarashi K."/>
            <person name="Samejima M."/>
            <person name="Held B.W."/>
            <person name="Barry K.W."/>
            <person name="LaButti K.M."/>
            <person name="Lapidus A."/>
            <person name="Lindquist E.A."/>
            <person name="Lucas S.M."/>
            <person name="Riley R."/>
            <person name="Salamov A.A."/>
            <person name="Hoffmeister D."/>
            <person name="Schwenk D."/>
            <person name="Hadar Y."/>
            <person name="Yarden O."/>
            <person name="de Vries R.P."/>
            <person name="Wiebenga A."/>
            <person name="Stenlid J."/>
            <person name="Eastwood D."/>
            <person name="Grigoriev I.V."/>
            <person name="Berka R.M."/>
            <person name="Blanchette R.A."/>
            <person name="Kersten P."/>
            <person name="Martinez A.T."/>
            <person name="Vicuna R."/>
            <person name="Cullen D."/>
        </authorList>
    </citation>
    <scope>NUCLEOTIDE SEQUENCE [LARGE SCALE GENOMIC DNA]</scope>
    <source>
        <strain evidence="2 3">B</strain>
    </source>
</reference>
<feature type="compositionally biased region" description="Polar residues" evidence="1">
    <location>
        <begin position="1"/>
        <end position="10"/>
    </location>
</feature>
<keyword evidence="3" id="KW-1185">Reference proteome</keyword>
<evidence type="ECO:0000256" key="1">
    <source>
        <dbReference type="SAM" id="MobiDB-lite"/>
    </source>
</evidence>
<accession>M2Q2S7</accession>
<feature type="compositionally biased region" description="Basic and acidic residues" evidence="1">
    <location>
        <begin position="13"/>
        <end position="31"/>
    </location>
</feature>